<dbReference type="SUPFAM" id="SSF50891">
    <property type="entry name" value="Cyclophilin-like"/>
    <property type="match status" value="1"/>
</dbReference>
<reference evidence="4" key="1">
    <citation type="submission" date="2023-06" db="EMBL/GenBank/DDBJ databases">
        <title>Survivors Of The Sea: Transcriptome response of Skeletonema marinoi to long-term dormancy.</title>
        <authorList>
            <person name="Pinder M.I.M."/>
            <person name="Kourtchenko O."/>
            <person name="Robertson E.K."/>
            <person name="Larsson T."/>
            <person name="Maumus F."/>
            <person name="Osuna-Cruz C.M."/>
            <person name="Vancaester E."/>
            <person name="Stenow R."/>
            <person name="Vandepoele K."/>
            <person name="Ploug H."/>
            <person name="Bruchert V."/>
            <person name="Godhe A."/>
            <person name="Topel M."/>
        </authorList>
    </citation>
    <scope>NUCLEOTIDE SEQUENCE</scope>
    <source>
        <strain evidence="4">R05AC</strain>
    </source>
</reference>
<evidence type="ECO:0000256" key="1">
    <source>
        <dbReference type="SAM" id="Coils"/>
    </source>
</evidence>
<protein>
    <recommendedName>
        <fullName evidence="3">PPIase cyclophilin-type domain-containing protein</fullName>
    </recommendedName>
</protein>
<dbReference type="EMBL" id="JATAAI010000005">
    <property type="protein sequence ID" value="KAK1745391.1"/>
    <property type="molecule type" value="Genomic_DNA"/>
</dbReference>
<name>A0AAD9DF66_9STRA</name>
<keyword evidence="1" id="KW-0175">Coiled coil</keyword>
<sequence length="633" mass="67586">MSLRQRGQRASESTNEGGSGGVYNTSPSSSGGGGGYGYGASPPSVASSGGGVAVNNANPYGGGGGGYYGASPTSASSTGGGGYNTSPSSAGGGGGGVTAAVSSTNTYGAATTPRAYPNTSAGYGGAAYNNSNNNPAVASPYASSNMSGYSAAPAYNAGGYGGASSSSGSPMAYNTNNAAAYGNTVTAGAGYGGYSNSGGSTTGSSASTNPFHTSSKKKSSFNLGSITNNILPLLLGLTICTLTATTIHFRRSMLQTNTQIELSKETIQTHHKRSTQRFQSNREKLDQEKANLMESNERIKGQITKLSQLHKELSDKNSHLLQTLNAQEVGKQSIMKKIDHMKYKLEDVVDELEKYTSMLNGKVEVEEYSKKRERALWDVVGRLESKIGRESWREAEEWFGPGPHKVEIDLEYPKVNTADAPSTWPRTRNKIILEMAPLDLMPHSVNLFLQQVHHGLWDGNELTANPEHIMSFGYHRASAHEGFVDKALETVSFQEYSNKYPHVQWTVGFMGRPSGPDFYINKKDNSVAHGPGGQANFDDMHNEADPCFAKVVEGLDVLNEINDIPVDKQHGYELSYPVKIVSARVMAQRNNNSFDDHQGGAGGGSYEGVQHGRKFNGEDKIMPQPIDETPHTY</sequence>
<comment type="caution">
    <text evidence="4">The sequence shown here is derived from an EMBL/GenBank/DDBJ whole genome shotgun (WGS) entry which is preliminary data.</text>
</comment>
<feature type="coiled-coil region" evidence="1">
    <location>
        <begin position="275"/>
        <end position="316"/>
    </location>
</feature>
<dbReference type="GO" id="GO:0003755">
    <property type="term" value="F:peptidyl-prolyl cis-trans isomerase activity"/>
    <property type="evidence" value="ECO:0007669"/>
    <property type="project" value="InterPro"/>
</dbReference>
<evidence type="ECO:0000313" key="5">
    <source>
        <dbReference type="Proteomes" id="UP001224775"/>
    </source>
</evidence>
<proteinExistence type="predicted"/>
<feature type="region of interest" description="Disordered" evidence="2">
    <location>
        <begin position="591"/>
        <end position="610"/>
    </location>
</feature>
<feature type="region of interest" description="Disordered" evidence="2">
    <location>
        <begin position="1"/>
        <end position="97"/>
    </location>
</feature>
<feature type="domain" description="PPIase cyclophilin-type" evidence="3">
    <location>
        <begin position="439"/>
        <end position="585"/>
    </location>
</feature>
<feature type="compositionally biased region" description="Low complexity" evidence="2">
    <location>
        <begin position="39"/>
        <end position="59"/>
    </location>
</feature>
<dbReference type="AlphaFoldDB" id="A0AAD9DF66"/>
<dbReference type="InterPro" id="IPR029000">
    <property type="entry name" value="Cyclophilin-like_dom_sf"/>
</dbReference>
<evidence type="ECO:0000256" key="2">
    <source>
        <dbReference type="SAM" id="MobiDB-lite"/>
    </source>
</evidence>
<evidence type="ECO:0000259" key="3">
    <source>
        <dbReference type="Pfam" id="PF00160"/>
    </source>
</evidence>
<dbReference type="Proteomes" id="UP001224775">
    <property type="component" value="Unassembled WGS sequence"/>
</dbReference>
<gene>
    <name evidence="4" type="ORF">QTG54_003315</name>
</gene>
<organism evidence="4 5">
    <name type="scientific">Skeletonema marinoi</name>
    <dbReference type="NCBI Taxonomy" id="267567"/>
    <lineage>
        <taxon>Eukaryota</taxon>
        <taxon>Sar</taxon>
        <taxon>Stramenopiles</taxon>
        <taxon>Ochrophyta</taxon>
        <taxon>Bacillariophyta</taxon>
        <taxon>Coscinodiscophyceae</taxon>
        <taxon>Thalassiosirophycidae</taxon>
        <taxon>Thalassiosirales</taxon>
        <taxon>Skeletonemataceae</taxon>
        <taxon>Skeletonema</taxon>
        <taxon>Skeletonema marinoi-dohrnii complex</taxon>
    </lineage>
</organism>
<feature type="compositionally biased region" description="Low complexity" evidence="2">
    <location>
        <begin position="198"/>
        <end position="209"/>
    </location>
</feature>
<evidence type="ECO:0000313" key="4">
    <source>
        <dbReference type="EMBL" id="KAK1745391.1"/>
    </source>
</evidence>
<accession>A0AAD9DF66</accession>
<keyword evidence="5" id="KW-1185">Reference proteome</keyword>
<dbReference type="Pfam" id="PF00160">
    <property type="entry name" value="Pro_isomerase"/>
    <property type="match status" value="1"/>
</dbReference>
<dbReference type="InterPro" id="IPR002130">
    <property type="entry name" value="Cyclophilin-type_PPIase_dom"/>
</dbReference>
<dbReference type="Gene3D" id="2.40.100.10">
    <property type="entry name" value="Cyclophilin-like"/>
    <property type="match status" value="1"/>
</dbReference>
<feature type="region of interest" description="Disordered" evidence="2">
    <location>
        <begin position="198"/>
        <end position="219"/>
    </location>
</feature>